<gene>
    <name evidence="1" type="ORF">H3N35_24490</name>
</gene>
<protein>
    <submittedName>
        <fullName evidence="1">Uncharacterized protein</fullName>
    </submittedName>
</protein>
<dbReference type="Gene3D" id="2.40.30.290">
    <property type="match status" value="1"/>
</dbReference>
<evidence type="ECO:0000313" key="2">
    <source>
        <dbReference type="Proteomes" id="UP001215231"/>
    </source>
</evidence>
<name>A0ABY7VCF8_9GAMM</name>
<sequence length="200" mass="21743">MKFPTHIKFNSLGLKSNTPNFYSESRSLRRHVRRIPAHRWEVTLRTVPLEDADARSLSAFLNALEGRLNSFDVILPLYSTPQGAATGVPSVSAATAAGEKMVPAKHGAANVENQVMAGDFIRFAGHSKVYQVTANADTDSAGNMSYQITPGLVKSVAADENIIVKDVPFTMALKRDVQGFKVGIGNSRFVKHEIDCVEAL</sequence>
<keyword evidence="2" id="KW-1185">Reference proteome</keyword>
<evidence type="ECO:0000313" key="1">
    <source>
        <dbReference type="EMBL" id="WDE11342.1"/>
    </source>
</evidence>
<reference evidence="1 2" key="1">
    <citation type="journal article" date="2022" name="Mar. Drugs">
        <title>Bioassay-Guided Fractionation Leads to the Detection of Cholic Acid Generated by the Rare Thalassomonas sp.</title>
        <authorList>
            <person name="Pheiffer F."/>
            <person name="Schneider Y.K."/>
            <person name="Hansen E.H."/>
            <person name="Andersen J.H."/>
            <person name="Isaksson J."/>
            <person name="Busche T."/>
            <person name="R C."/>
            <person name="Kalinowski J."/>
            <person name="Zyl L.V."/>
            <person name="Trindade M."/>
        </authorList>
    </citation>
    <scope>NUCLEOTIDE SEQUENCE [LARGE SCALE GENOMIC DNA]</scope>
    <source>
        <strain evidence="1 2">A5K-61T</strain>
    </source>
</reference>
<dbReference type="Gene3D" id="3.30.200.190">
    <property type="match status" value="1"/>
</dbReference>
<dbReference type="RefSeq" id="WP_274051496.1">
    <property type="nucleotide sequence ID" value="NZ_CP059693.1"/>
</dbReference>
<proteinExistence type="predicted"/>
<dbReference type="EMBL" id="CP059693">
    <property type="protein sequence ID" value="WDE11342.1"/>
    <property type="molecule type" value="Genomic_DNA"/>
</dbReference>
<organism evidence="1 2">
    <name type="scientific">Thalassomonas haliotis</name>
    <dbReference type="NCBI Taxonomy" id="485448"/>
    <lineage>
        <taxon>Bacteria</taxon>
        <taxon>Pseudomonadati</taxon>
        <taxon>Pseudomonadota</taxon>
        <taxon>Gammaproteobacteria</taxon>
        <taxon>Alteromonadales</taxon>
        <taxon>Colwelliaceae</taxon>
        <taxon>Thalassomonas</taxon>
    </lineage>
</organism>
<accession>A0ABY7VCF8</accession>
<dbReference type="Proteomes" id="UP001215231">
    <property type="component" value="Chromosome"/>
</dbReference>